<feature type="compositionally biased region" description="Basic and acidic residues" evidence="1">
    <location>
        <begin position="19"/>
        <end position="38"/>
    </location>
</feature>
<feature type="transmembrane region" description="Helical" evidence="2">
    <location>
        <begin position="109"/>
        <end position="137"/>
    </location>
</feature>
<keyword evidence="2" id="KW-0812">Transmembrane</keyword>
<feature type="region of interest" description="Disordered" evidence="1">
    <location>
        <begin position="296"/>
        <end position="316"/>
    </location>
</feature>
<feature type="compositionally biased region" description="Basic and acidic residues" evidence="1">
    <location>
        <begin position="80"/>
        <end position="96"/>
    </location>
</feature>
<keyword evidence="2" id="KW-0472">Membrane</keyword>
<protein>
    <submittedName>
        <fullName evidence="3">Uncharacterized protein</fullName>
    </submittedName>
</protein>
<evidence type="ECO:0000256" key="2">
    <source>
        <dbReference type="SAM" id="Phobius"/>
    </source>
</evidence>
<keyword evidence="4" id="KW-1185">Reference proteome</keyword>
<dbReference type="AlphaFoldDB" id="A0AAV2MFM0"/>
<gene>
    <name evidence="3" type="ORF">KC01_LOCUS38459</name>
</gene>
<evidence type="ECO:0000256" key="1">
    <source>
        <dbReference type="SAM" id="MobiDB-lite"/>
    </source>
</evidence>
<evidence type="ECO:0000313" key="4">
    <source>
        <dbReference type="Proteomes" id="UP001497482"/>
    </source>
</evidence>
<keyword evidence="2" id="KW-1133">Transmembrane helix</keyword>
<dbReference type="EMBL" id="OZ035829">
    <property type="protein sequence ID" value="CAL1612097.1"/>
    <property type="molecule type" value="Genomic_DNA"/>
</dbReference>
<name>A0AAV2MFM0_KNICA</name>
<sequence>MISGFIITTIYRFITKRNKSDTKEEGGSHSPPLKDEICPHVCRGAQRSQQEEQRSPEVPAGGAEEPRGPSRRSRGAQRSQQEEQRSLRVTMEEPRASYRRRTSSDSGPGGLTAVVGISLGLLFITQASLNVFLRLYFPSNKINTSDCTDVTAEKEDLGKRKDNAVADCLSRAQVSTVQLGIDYAEMAVDQLADSKVQALRTTGSRLRLEDVVFQDSGATLLCVHEQTTSFGTCGLARPHFRGCTLPVSPRCESDGEVGERKVCVARPQKGRQDLGLHKRGLCRAVKHFSLPQARRAGAHTLQSFPHTGAGSGDRSREAERWLEARWSTVLHFGGSWRAVTPLRDRQVEFSSIGKRIGQLSRQRAPTCAWVEVVGPWIAQGSGPEKVSKRVPKRFTSKS</sequence>
<organism evidence="3 4">
    <name type="scientific">Knipowitschia caucasica</name>
    <name type="common">Caucasian dwarf goby</name>
    <name type="synonym">Pomatoschistus caucasicus</name>
    <dbReference type="NCBI Taxonomy" id="637954"/>
    <lineage>
        <taxon>Eukaryota</taxon>
        <taxon>Metazoa</taxon>
        <taxon>Chordata</taxon>
        <taxon>Craniata</taxon>
        <taxon>Vertebrata</taxon>
        <taxon>Euteleostomi</taxon>
        <taxon>Actinopterygii</taxon>
        <taxon>Neopterygii</taxon>
        <taxon>Teleostei</taxon>
        <taxon>Neoteleostei</taxon>
        <taxon>Acanthomorphata</taxon>
        <taxon>Gobiaria</taxon>
        <taxon>Gobiiformes</taxon>
        <taxon>Gobioidei</taxon>
        <taxon>Gobiidae</taxon>
        <taxon>Gobiinae</taxon>
        <taxon>Knipowitschia</taxon>
    </lineage>
</organism>
<dbReference type="Proteomes" id="UP001497482">
    <property type="component" value="Chromosome 7"/>
</dbReference>
<feature type="region of interest" description="Disordered" evidence="1">
    <location>
        <begin position="19"/>
        <end position="110"/>
    </location>
</feature>
<proteinExistence type="predicted"/>
<reference evidence="3 4" key="1">
    <citation type="submission" date="2024-04" db="EMBL/GenBank/DDBJ databases">
        <authorList>
            <person name="Waldvogel A.-M."/>
            <person name="Schoenle A."/>
        </authorList>
    </citation>
    <scope>NUCLEOTIDE SEQUENCE [LARGE SCALE GENOMIC DNA]</scope>
</reference>
<accession>A0AAV2MFM0</accession>
<evidence type="ECO:0000313" key="3">
    <source>
        <dbReference type="EMBL" id="CAL1612097.1"/>
    </source>
</evidence>